<dbReference type="GO" id="GO:0005615">
    <property type="term" value="C:extracellular space"/>
    <property type="evidence" value="ECO:0007669"/>
    <property type="project" value="TreeGrafter"/>
</dbReference>
<dbReference type="PANTHER" id="PTHR10201">
    <property type="entry name" value="MATRIX METALLOPROTEINASE"/>
    <property type="match status" value="1"/>
</dbReference>
<feature type="domain" description="Peptidase metallopeptidase" evidence="16">
    <location>
        <begin position="42"/>
        <end position="201"/>
    </location>
</feature>
<dbReference type="EMBL" id="KB310036">
    <property type="protein sequence ID" value="ELT92681.1"/>
    <property type="molecule type" value="Genomic_DNA"/>
</dbReference>
<evidence type="ECO:0000256" key="13">
    <source>
        <dbReference type="PIRSR" id="PIRSR621190-5"/>
    </source>
</evidence>
<evidence type="ECO:0000313" key="18">
    <source>
        <dbReference type="EnsemblMetazoa" id="CapteP164703"/>
    </source>
</evidence>
<keyword evidence="9" id="KW-0865">Zymogen</keyword>
<dbReference type="PRINTS" id="PR00138">
    <property type="entry name" value="MATRIXIN"/>
</dbReference>
<dbReference type="CDD" id="cd00094">
    <property type="entry name" value="HX"/>
    <property type="match status" value="1"/>
</dbReference>
<dbReference type="SUPFAM" id="SSF55486">
    <property type="entry name" value="Metalloproteases ('zincins'), catalytic domain"/>
    <property type="match status" value="1"/>
</dbReference>
<feature type="binding site" evidence="12">
    <location>
        <position position="382"/>
    </location>
    <ligand>
        <name>Ca(2+)</name>
        <dbReference type="ChEBI" id="CHEBI:29108"/>
        <label>5</label>
    </ligand>
</feature>
<evidence type="ECO:0000256" key="8">
    <source>
        <dbReference type="ARBA" id="ARBA00023049"/>
    </source>
</evidence>
<feature type="compositionally biased region" description="Pro residues" evidence="15">
    <location>
        <begin position="231"/>
        <end position="254"/>
    </location>
</feature>
<feature type="binding site" evidence="12">
    <location>
        <position position="138"/>
    </location>
    <ligand>
        <name>Ca(2+)</name>
        <dbReference type="ChEBI" id="CHEBI:29108"/>
        <label>3</label>
    </ligand>
</feature>
<dbReference type="InterPro" id="IPR033739">
    <property type="entry name" value="M10A_MMP"/>
</dbReference>
<feature type="binding site" evidence="12">
    <location>
        <position position="135"/>
    </location>
    <ligand>
        <name>Ca(2+)</name>
        <dbReference type="ChEBI" id="CHEBI:29108"/>
        <label>3</label>
    </ligand>
</feature>
<dbReference type="SMART" id="SM00235">
    <property type="entry name" value="ZnMc"/>
    <property type="match status" value="1"/>
</dbReference>
<feature type="repeat" description="Hemopexin" evidence="14">
    <location>
        <begin position="424"/>
        <end position="472"/>
    </location>
</feature>
<dbReference type="GO" id="GO:0006508">
    <property type="term" value="P:proteolysis"/>
    <property type="evidence" value="ECO:0007669"/>
    <property type="project" value="UniProtKB-KW"/>
</dbReference>
<evidence type="ECO:0000256" key="3">
    <source>
        <dbReference type="ARBA" id="ARBA00022723"/>
    </source>
</evidence>
<evidence type="ECO:0000256" key="11">
    <source>
        <dbReference type="PIRSR" id="PIRSR001191-2"/>
    </source>
</evidence>
<dbReference type="GO" id="GO:0004222">
    <property type="term" value="F:metalloendopeptidase activity"/>
    <property type="evidence" value="ECO:0007669"/>
    <property type="project" value="InterPro"/>
</dbReference>
<dbReference type="GO" id="GO:0031012">
    <property type="term" value="C:extracellular matrix"/>
    <property type="evidence" value="ECO:0007669"/>
    <property type="project" value="InterPro"/>
</dbReference>
<feature type="binding site" evidence="12">
    <location>
        <position position="113"/>
    </location>
    <ligand>
        <name>Ca(2+)</name>
        <dbReference type="ChEBI" id="CHEBI:29108"/>
        <label>3</label>
    </ligand>
</feature>
<sequence length="518" mass="58819">MAQIPMTGKFDNRTISVMRKPRCGVPDVDSGASRRGKRYAIGPSKWENKQLSFRILSYSPDLPAADQRDALIRAFRVWMDVTQLSFHEEQQGSADIMVTFGRHYHGDPYPFDGPGMVLAHAFFPGEERGGDVHFDEDEQWTVHSEEGVNLFAVAAHEIGHSLGLKHSNVPGSLMYPWYQGYTPDFHLHTDDIAGIQYLYGYKEVPYDPYSPGGDPPYHHPGSKSPSTQRPDPLPPMVTPPAPTTSSRAPPPSAPPRSTHAPAVPDRPDEDTPPDACTTSLDAIAVLRTEIFAFKDRWFWRIDGNGVSAGYPVEMSRFWYDLPIDLPRVDAIYERESDNKFVLFSGKRFWLMNGNQLVVGFPRDGRPLTYMGFPEDIDKIDAAFVWGHNHKTYFISGEMYWRFNEIDQRMEYDYPRDMKMWRGVPLPVDTAFLSWDGRTYFFHGSQYWEFNDALMKVRGKGYPKEIGSMWLECRSAPSTVTAGQRSASQDSDGSLSQHRGALIFLISSCLSFVYYTVTQ</sequence>
<evidence type="ECO:0000313" key="17">
    <source>
        <dbReference type="EMBL" id="ELT92681.1"/>
    </source>
</evidence>
<dbReference type="InterPro" id="IPR036375">
    <property type="entry name" value="Hemopexin-like_dom_sf"/>
</dbReference>
<dbReference type="Gene3D" id="2.110.10.10">
    <property type="entry name" value="Hemopexin-like domain"/>
    <property type="match status" value="1"/>
</dbReference>
<dbReference type="SMART" id="SM00120">
    <property type="entry name" value="HX"/>
    <property type="match status" value="4"/>
</dbReference>
<evidence type="ECO:0000256" key="4">
    <source>
        <dbReference type="ARBA" id="ARBA00022729"/>
    </source>
</evidence>
<feature type="binding site" evidence="12">
    <location>
        <position position="131"/>
    </location>
    <ligand>
        <name>Ca(2+)</name>
        <dbReference type="ChEBI" id="CHEBI:29108"/>
        <label>2</label>
    </ligand>
</feature>
<dbReference type="HOGENOM" id="CLU_015489_8_3_1"/>
<feature type="binding site" evidence="12">
    <location>
        <position position="61"/>
    </location>
    <ligand>
        <name>Ca(2+)</name>
        <dbReference type="ChEBI" id="CHEBI:29108"/>
        <label>1</label>
    </ligand>
</feature>
<keyword evidence="6" id="KW-0378">Hydrolase</keyword>
<dbReference type="InterPro" id="IPR024079">
    <property type="entry name" value="MetalloPept_cat_dom_sf"/>
</dbReference>
<dbReference type="InterPro" id="IPR001818">
    <property type="entry name" value="Pept_M10_metallopeptidase"/>
</dbReference>
<accession>R7TM96</accession>
<dbReference type="Pfam" id="PF00413">
    <property type="entry name" value="Peptidase_M10"/>
    <property type="match status" value="1"/>
</dbReference>
<feature type="binding site" evidence="11">
    <location>
        <position position="166"/>
    </location>
    <ligand>
        <name>Zn(2+)</name>
        <dbReference type="ChEBI" id="CHEBI:29105"/>
        <label>2</label>
        <note>catalytic</note>
    </ligand>
</feature>
<keyword evidence="2" id="KW-0645">Protease</keyword>
<dbReference type="EnsemblMetazoa" id="CapteT164703">
    <property type="protein sequence ID" value="CapteP164703"/>
    <property type="gene ID" value="CapteG164703"/>
</dbReference>
<dbReference type="SUPFAM" id="SSF47090">
    <property type="entry name" value="PGBD-like"/>
    <property type="match status" value="1"/>
</dbReference>
<evidence type="ECO:0000256" key="10">
    <source>
        <dbReference type="PIRSR" id="PIRSR001191-1"/>
    </source>
</evidence>
<dbReference type="InterPro" id="IPR021190">
    <property type="entry name" value="Pept_M10A"/>
</dbReference>
<evidence type="ECO:0000256" key="1">
    <source>
        <dbReference type="ARBA" id="ARBA00010370"/>
    </source>
</evidence>
<keyword evidence="5" id="KW-0677">Repeat</keyword>
<dbReference type="FunFam" id="2.110.10.10:FF:000018">
    <property type="entry name" value="Matrix metallopeptidase 25b"/>
    <property type="match status" value="1"/>
</dbReference>
<dbReference type="GO" id="GO:0030198">
    <property type="term" value="P:extracellular matrix organization"/>
    <property type="evidence" value="ECO:0007669"/>
    <property type="project" value="TreeGrafter"/>
</dbReference>
<protein>
    <recommendedName>
        <fullName evidence="16">Peptidase metallopeptidase domain-containing protein</fullName>
    </recommendedName>
</protein>
<feature type="short sequence motif" description="Cysteine switch" evidence="13">
    <location>
        <begin position="21"/>
        <end position="28"/>
    </location>
</feature>
<dbReference type="PIRSF" id="PIRSF001191">
    <property type="entry name" value="Peptidase_M10A_matrix"/>
    <property type="match status" value="1"/>
</dbReference>
<dbReference type="EMBL" id="AMQN01013196">
    <property type="status" value="NOT_ANNOTATED_CDS"/>
    <property type="molecule type" value="Genomic_DNA"/>
</dbReference>
<feature type="active site" evidence="10">
    <location>
        <position position="157"/>
    </location>
</feature>
<evidence type="ECO:0000256" key="7">
    <source>
        <dbReference type="ARBA" id="ARBA00022833"/>
    </source>
</evidence>
<dbReference type="InterPro" id="IPR021158">
    <property type="entry name" value="Pept_M10A_Zn_BS"/>
</dbReference>
<name>R7TM96_CAPTE</name>
<proteinExistence type="inferred from homology"/>
<dbReference type="FunFam" id="3.40.390.10:FF:000068">
    <property type="entry name" value="Predicted protein"/>
    <property type="match status" value="1"/>
</dbReference>
<keyword evidence="19" id="KW-1185">Reference proteome</keyword>
<gene>
    <name evidence="17" type="ORF">CAPTEDRAFT_164703</name>
</gene>
<dbReference type="OrthoDB" id="406838at2759"/>
<feature type="binding site" evidence="12">
    <location>
        <position position="129"/>
    </location>
    <ligand>
        <name>Ca(2+)</name>
        <dbReference type="ChEBI" id="CHEBI:29108"/>
        <label>2</label>
    </ligand>
</feature>
<dbReference type="PROSITE" id="PS51642">
    <property type="entry name" value="HEMOPEXIN_2"/>
    <property type="match status" value="4"/>
</dbReference>
<comment type="cofactor">
    <cofactor evidence="12">
        <name>Ca(2+)</name>
        <dbReference type="ChEBI" id="CHEBI:29108"/>
    </cofactor>
    <text evidence="12">Can bind about 5 Ca(2+) ions per subunit.</text>
</comment>
<organism evidence="17">
    <name type="scientific">Capitella teleta</name>
    <name type="common">Polychaete worm</name>
    <dbReference type="NCBI Taxonomy" id="283909"/>
    <lineage>
        <taxon>Eukaryota</taxon>
        <taxon>Metazoa</taxon>
        <taxon>Spiralia</taxon>
        <taxon>Lophotrochozoa</taxon>
        <taxon>Annelida</taxon>
        <taxon>Polychaeta</taxon>
        <taxon>Sedentaria</taxon>
        <taxon>Scolecida</taxon>
        <taxon>Capitellidae</taxon>
        <taxon>Capitella</taxon>
    </lineage>
</organism>
<feature type="repeat" description="Hemopexin" evidence="14">
    <location>
        <begin position="376"/>
        <end position="423"/>
    </location>
</feature>
<keyword evidence="4" id="KW-0732">Signal</keyword>
<dbReference type="Proteomes" id="UP000014760">
    <property type="component" value="Unassembled WGS sequence"/>
</dbReference>
<feature type="repeat" description="Hemopexin" evidence="14">
    <location>
        <begin position="325"/>
        <end position="372"/>
    </location>
</feature>
<feature type="binding site" evidence="12">
    <location>
        <position position="329"/>
    </location>
    <ligand>
        <name>Ca(2+)</name>
        <dbReference type="ChEBI" id="CHEBI:29108"/>
        <label>4</label>
    </ligand>
</feature>
<evidence type="ECO:0000256" key="2">
    <source>
        <dbReference type="ARBA" id="ARBA00022670"/>
    </source>
</evidence>
<dbReference type="InterPro" id="IPR018487">
    <property type="entry name" value="Hemopexin-like_repeat"/>
</dbReference>
<feature type="binding site" evidence="12">
    <location>
        <position position="174"/>
    </location>
    <ligand>
        <name>Zn(2+)</name>
        <dbReference type="ChEBI" id="CHEBI:29105"/>
        <label>2</label>
        <note>catalytic</note>
    </ligand>
</feature>
<keyword evidence="7 11" id="KW-0862">Zinc</keyword>
<evidence type="ECO:0000256" key="6">
    <source>
        <dbReference type="ARBA" id="ARBA00022801"/>
    </source>
</evidence>
<dbReference type="CDD" id="cd04278">
    <property type="entry name" value="ZnMc_MMP"/>
    <property type="match status" value="1"/>
</dbReference>
<dbReference type="MEROPS" id="M10.013"/>
<evidence type="ECO:0000256" key="14">
    <source>
        <dbReference type="PROSITE-ProRule" id="PRU01011"/>
    </source>
</evidence>
<reference evidence="17 19" key="2">
    <citation type="journal article" date="2013" name="Nature">
        <title>Insights into bilaterian evolution from three spiralian genomes.</title>
        <authorList>
            <person name="Simakov O."/>
            <person name="Marletaz F."/>
            <person name="Cho S.J."/>
            <person name="Edsinger-Gonzales E."/>
            <person name="Havlak P."/>
            <person name="Hellsten U."/>
            <person name="Kuo D.H."/>
            <person name="Larsson T."/>
            <person name="Lv J."/>
            <person name="Arendt D."/>
            <person name="Savage R."/>
            <person name="Osoegawa K."/>
            <person name="de Jong P."/>
            <person name="Grimwood J."/>
            <person name="Chapman J.A."/>
            <person name="Shapiro H."/>
            <person name="Aerts A."/>
            <person name="Otillar R.P."/>
            <person name="Terry A.Y."/>
            <person name="Boore J.L."/>
            <person name="Grigoriev I.V."/>
            <person name="Lindberg D.R."/>
            <person name="Seaver E.C."/>
            <person name="Weisblat D.A."/>
            <person name="Putnam N.H."/>
            <person name="Rokhsar D.S."/>
        </authorList>
    </citation>
    <scope>NUCLEOTIDE SEQUENCE</scope>
    <source>
        <strain evidence="17 19">I ESC-2004</strain>
    </source>
</reference>
<dbReference type="PROSITE" id="PS00546">
    <property type="entry name" value="CYSTEINE_SWITCH"/>
    <property type="match status" value="1"/>
</dbReference>
<dbReference type="GO" id="GO:0008270">
    <property type="term" value="F:zinc ion binding"/>
    <property type="evidence" value="ECO:0007669"/>
    <property type="project" value="InterPro"/>
</dbReference>
<reference evidence="18" key="3">
    <citation type="submission" date="2015-06" db="UniProtKB">
        <authorList>
            <consortium name="EnsemblMetazoa"/>
        </authorList>
    </citation>
    <scope>IDENTIFICATION</scope>
</reference>
<feature type="binding site" description="in inhibited form" evidence="12">
    <location>
        <position position="23"/>
    </location>
    <ligand>
        <name>Zn(2+)</name>
        <dbReference type="ChEBI" id="CHEBI:29105"/>
        <label>2</label>
        <note>catalytic</note>
    </ligand>
</feature>
<feature type="region of interest" description="Disordered" evidence="15">
    <location>
        <begin position="209"/>
        <end position="276"/>
    </location>
</feature>
<evidence type="ECO:0000259" key="16">
    <source>
        <dbReference type="SMART" id="SM00235"/>
    </source>
</evidence>
<reference evidence="19" key="1">
    <citation type="submission" date="2012-12" db="EMBL/GenBank/DDBJ databases">
        <authorList>
            <person name="Hellsten U."/>
            <person name="Grimwood J."/>
            <person name="Chapman J.A."/>
            <person name="Shapiro H."/>
            <person name="Aerts A."/>
            <person name="Otillar R.P."/>
            <person name="Terry A.Y."/>
            <person name="Boore J.L."/>
            <person name="Simakov O."/>
            <person name="Marletaz F."/>
            <person name="Cho S.-J."/>
            <person name="Edsinger-Gonzales E."/>
            <person name="Havlak P."/>
            <person name="Kuo D.-H."/>
            <person name="Larsson T."/>
            <person name="Lv J."/>
            <person name="Arendt D."/>
            <person name="Savage R."/>
            <person name="Osoegawa K."/>
            <person name="de Jong P."/>
            <person name="Lindberg D.R."/>
            <person name="Seaver E.C."/>
            <person name="Weisblat D.A."/>
            <person name="Putnam N.H."/>
            <person name="Grigoriev I.V."/>
            <person name="Rokhsar D.S."/>
        </authorList>
    </citation>
    <scope>NUCLEOTIDE SEQUENCE</scope>
    <source>
        <strain evidence="19">I ESC-2004</strain>
    </source>
</reference>
<feature type="binding site" evidence="12">
    <location>
        <position position="120"/>
    </location>
    <ligand>
        <name>Zn(2+)</name>
        <dbReference type="ChEBI" id="CHEBI:29105"/>
        <label>1</label>
    </ligand>
</feature>
<dbReference type="InterPro" id="IPR036365">
    <property type="entry name" value="PGBD-like_sf"/>
</dbReference>
<comment type="similarity">
    <text evidence="1">Belongs to the peptidase M10A family.</text>
</comment>
<dbReference type="Pfam" id="PF00045">
    <property type="entry name" value="Hemopexin"/>
    <property type="match status" value="4"/>
</dbReference>
<dbReference type="InterPro" id="IPR006026">
    <property type="entry name" value="Peptidase_Metallo"/>
</dbReference>
<keyword evidence="3 11" id="KW-0479">Metal-binding</keyword>
<feature type="binding site" evidence="12">
    <location>
        <position position="112"/>
    </location>
    <ligand>
        <name>Ca(2+)</name>
        <dbReference type="ChEBI" id="CHEBI:29108"/>
        <label>3</label>
    </ligand>
</feature>
<dbReference type="SUPFAM" id="SSF50923">
    <property type="entry name" value="Hemopexin-like domain"/>
    <property type="match status" value="1"/>
</dbReference>
<dbReference type="OMA" id="YCGHYTG"/>
<feature type="binding site" evidence="12">
    <location>
        <position position="428"/>
    </location>
    <ligand>
        <name>Ca(2+)</name>
        <dbReference type="ChEBI" id="CHEBI:29108"/>
        <label>4</label>
    </ligand>
</feature>
<keyword evidence="8" id="KW-0482">Metalloprotease</keyword>
<dbReference type="PANTHER" id="PTHR10201:SF308">
    <property type="entry name" value="MATRIX METALLOPROTEINASE 2"/>
    <property type="match status" value="1"/>
</dbReference>
<feature type="repeat" description="Hemopexin" evidence="14">
    <location>
        <begin position="273"/>
        <end position="321"/>
    </location>
</feature>
<dbReference type="STRING" id="283909.R7TM96"/>
<feature type="binding site" evidence="12">
    <location>
        <position position="283"/>
    </location>
    <ligand>
        <name>Ca(2+)</name>
        <dbReference type="ChEBI" id="CHEBI:29108"/>
        <label>5</label>
    </ligand>
</feature>
<evidence type="ECO:0000256" key="12">
    <source>
        <dbReference type="PIRSR" id="PIRSR621190-2"/>
    </source>
</evidence>
<evidence type="ECO:0000313" key="19">
    <source>
        <dbReference type="Proteomes" id="UP000014760"/>
    </source>
</evidence>
<dbReference type="AlphaFoldDB" id="R7TM96"/>
<dbReference type="GO" id="GO:0030574">
    <property type="term" value="P:collagen catabolic process"/>
    <property type="evidence" value="ECO:0007669"/>
    <property type="project" value="TreeGrafter"/>
</dbReference>
<feature type="binding site" evidence="12">
    <location>
        <position position="105"/>
    </location>
    <ligand>
        <name>Zn(2+)</name>
        <dbReference type="ChEBI" id="CHEBI:29105"/>
        <label>1</label>
    </ligand>
</feature>
<feature type="binding site" evidence="11">
    <location>
        <position position="156"/>
    </location>
    <ligand>
        <name>Zn(2+)</name>
        <dbReference type="ChEBI" id="CHEBI:29105"/>
        <label>2</label>
        <note>catalytic</note>
    </ligand>
</feature>
<dbReference type="InterPro" id="IPR000585">
    <property type="entry name" value="Hemopexin-like_dom"/>
</dbReference>
<dbReference type="Gene3D" id="3.40.390.10">
    <property type="entry name" value="Collagenase (Catalytic Domain)"/>
    <property type="match status" value="1"/>
</dbReference>
<keyword evidence="12" id="KW-0106">Calcium</keyword>
<feature type="binding site" evidence="12">
    <location>
        <position position="107"/>
    </location>
    <ligand>
        <name>Zn(2+)</name>
        <dbReference type="ChEBI" id="CHEBI:29105"/>
        <label>1</label>
    </ligand>
</feature>
<comment type="cofactor">
    <cofactor evidence="12">
        <name>Zn(2+)</name>
        <dbReference type="ChEBI" id="CHEBI:29105"/>
    </cofactor>
    <text evidence="12">Binds 2 Zn(2+) ions per subunit.</text>
</comment>
<feature type="binding site" evidence="12">
    <location>
        <position position="133"/>
    </location>
    <ligand>
        <name>Zn(2+)</name>
        <dbReference type="ChEBI" id="CHEBI:29105"/>
        <label>1</label>
    </ligand>
</feature>
<feature type="binding site" evidence="12">
    <location>
        <position position="95"/>
    </location>
    <ligand>
        <name>Ca(2+)</name>
        <dbReference type="ChEBI" id="CHEBI:29108"/>
        <label>2</label>
    </ligand>
</feature>
<evidence type="ECO:0000256" key="5">
    <source>
        <dbReference type="ARBA" id="ARBA00022737"/>
    </source>
</evidence>
<feature type="binding site" evidence="12">
    <location>
        <position position="138"/>
    </location>
    <ligand>
        <name>Ca(2+)</name>
        <dbReference type="ChEBI" id="CHEBI:29108"/>
        <label>1</label>
    </ligand>
</feature>
<feature type="binding site" evidence="11">
    <location>
        <position position="160"/>
    </location>
    <ligand>
        <name>Zn(2+)</name>
        <dbReference type="ChEBI" id="CHEBI:29105"/>
        <label>2</label>
        <note>catalytic</note>
    </ligand>
</feature>
<feature type="binding site" evidence="12">
    <location>
        <position position="281"/>
    </location>
    <ligand>
        <name>Ca(2+)</name>
        <dbReference type="ChEBI" id="CHEBI:29108"/>
        <label>4</label>
    </ligand>
</feature>
<evidence type="ECO:0000256" key="15">
    <source>
        <dbReference type="SAM" id="MobiDB-lite"/>
    </source>
</evidence>
<dbReference type="FunCoup" id="R7TM96">
    <property type="interactions" value="207"/>
</dbReference>
<evidence type="ECO:0000256" key="9">
    <source>
        <dbReference type="ARBA" id="ARBA00023145"/>
    </source>
</evidence>